<evidence type="ECO:0000256" key="2">
    <source>
        <dbReference type="SAM" id="SignalP"/>
    </source>
</evidence>
<evidence type="ECO:0000259" key="3">
    <source>
        <dbReference type="Pfam" id="PF04536"/>
    </source>
</evidence>
<dbReference type="STRING" id="1121331.SAMN02745248_00317"/>
<feature type="domain" description="TPM" evidence="3">
    <location>
        <begin position="40"/>
        <end position="162"/>
    </location>
</feature>
<feature type="signal peptide" evidence="2">
    <location>
        <begin position="1"/>
        <end position="29"/>
    </location>
</feature>
<feature type="chain" id="PRO_5012974592" description="TPM domain-containing protein" evidence="2">
    <location>
        <begin position="30"/>
        <end position="259"/>
    </location>
</feature>
<dbReference type="RefSeq" id="WP_072901580.1">
    <property type="nucleotide sequence ID" value="NZ_FRAD01000004.1"/>
</dbReference>
<name>A0A1M6K2Z3_9CLOT</name>
<evidence type="ECO:0000313" key="4">
    <source>
        <dbReference type="EMBL" id="SHJ53287.1"/>
    </source>
</evidence>
<protein>
    <recommendedName>
        <fullName evidence="3">TPM domain-containing protein</fullName>
    </recommendedName>
</protein>
<organism evidence="4 5">
    <name type="scientific">Hathewaya proteolytica DSM 3090</name>
    <dbReference type="NCBI Taxonomy" id="1121331"/>
    <lineage>
        <taxon>Bacteria</taxon>
        <taxon>Bacillati</taxon>
        <taxon>Bacillota</taxon>
        <taxon>Clostridia</taxon>
        <taxon>Eubacteriales</taxon>
        <taxon>Clostridiaceae</taxon>
        <taxon>Hathewaya</taxon>
    </lineage>
</organism>
<keyword evidence="1" id="KW-0812">Transmembrane</keyword>
<reference evidence="4 5" key="1">
    <citation type="submission" date="2016-11" db="EMBL/GenBank/DDBJ databases">
        <authorList>
            <person name="Jaros S."/>
            <person name="Januszkiewicz K."/>
            <person name="Wedrychowicz H."/>
        </authorList>
    </citation>
    <scope>NUCLEOTIDE SEQUENCE [LARGE SCALE GENOMIC DNA]</scope>
    <source>
        <strain evidence="4 5">DSM 3090</strain>
    </source>
</reference>
<keyword evidence="2" id="KW-0732">Signal</keyword>
<evidence type="ECO:0000313" key="5">
    <source>
        <dbReference type="Proteomes" id="UP000183952"/>
    </source>
</evidence>
<dbReference type="EMBL" id="FRAD01000004">
    <property type="protein sequence ID" value="SHJ53287.1"/>
    <property type="molecule type" value="Genomic_DNA"/>
</dbReference>
<gene>
    <name evidence="4" type="ORF">SAMN02745248_00317</name>
</gene>
<keyword evidence="1" id="KW-1133">Transmembrane helix</keyword>
<keyword evidence="5" id="KW-1185">Reference proteome</keyword>
<dbReference type="InterPro" id="IPR007621">
    <property type="entry name" value="TPM_dom"/>
</dbReference>
<sequence>MIKNCFRKLCCVWVSIFAIILCFCLKTNAAVPKPSRDFYVYDDYGILSEDVKSYIISTNTSLFDKTGAQIVVALVNSLQGRDIESYTVDMFRSFKIGSSEKNNGILLLCAINDSKVRLEVGYGLEGALPDSKAGRILDEYLIPRFKTKQYEEGIIDTYKAILSVVQQEYNVEIDKSIPSQDYVVDEKSTIRTAIPIAIILLLIIMDLFLNRGRIIRSLLYIIIFSGRNNGGGFGSGGFGGGGSAGGGGSSGGGGASRNF</sequence>
<dbReference type="Gene3D" id="3.10.310.50">
    <property type="match status" value="1"/>
</dbReference>
<keyword evidence="1" id="KW-0472">Membrane</keyword>
<feature type="transmembrane region" description="Helical" evidence="1">
    <location>
        <begin position="192"/>
        <end position="209"/>
    </location>
</feature>
<dbReference type="PANTHER" id="PTHR30373">
    <property type="entry name" value="UPF0603 PROTEIN YGCG"/>
    <property type="match status" value="1"/>
</dbReference>
<proteinExistence type="predicted"/>
<dbReference type="Proteomes" id="UP000183952">
    <property type="component" value="Unassembled WGS sequence"/>
</dbReference>
<dbReference type="AlphaFoldDB" id="A0A1M6K2Z3"/>
<dbReference type="PANTHER" id="PTHR30373:SF2">
    <property type="entry name" value="UPF0603 PROTEIN YGCG"/>
    <property type="match status" value="1"/>
</dbReference>
<evidence type="ECO:0000256" key="1">
    <source>
        <dbReference type="SAM" id="Phobius"/>
    </source>
</evidence>
<dbReference type="Pfam" id="PF04536">
    <property type="entry name" value="TPM_phosphatase"/>
    <property type="match status" value="1"/>
</dbReference>
<accession>A0A1M6K2Z3</accession>